<proteinExistence type="predicted"/>
<dbReference type="OrthoDB" id="2048198at2"/>
<evidence type="ECO:0000313" key="1">
    <source>
        <dbReference type="EMBL" id="TFU97921.1"/>
    </source>
</evidence>
<evidence type="ECO:0000313" key="2">
    <source>
        <dbReference type="Proteomes" id="UP000297253"/>
    </source>
</evidence>
<reference evidence="1 2" key="1">
    <citation type="submission" date="2019-03" db="EMBL/GenBank/DDBJ databases">
        <title>Diversity of the mouse oral microbiome.</title>
        <authorList>
            <person name="Joseph S."/>
            <person name="Aduse-Opoku J."/>
            <person name="Curtis M."/>
            <person name="Wade W."/>
            <person name="Hashim A."/>
        </authorList>
    </citation>
    <scope>NUCLEOTIDE SEQUENCE [LARGE SCALE GENOMIC DNA]</scope>
    <source>
        <strain evidence="1 2">WM131</strain>
    </source>
</reference>
<dbReference type="RefSeq" id="WP_135181868.1">
    <property type="nucleotide sequence ID" value="NZ_JADGKZ010000006.1"/>
</dbReference>
<dbReference type="Proteomes" id="UP000297253">
    <property type="component" value="Unassembled WGS sequence"/>
</dbReference>
<organism evidence="1 2">
    <name type="scientific">Streptococcus cuniculi</name>
    <dbReference type="NCBI Taxonomy" id="1432788"/>
    <lineage>
        <taxon>Bacteria</taxon>
        <taxon>Bacillati</taxon>
        <taxon>Bacillota</taxon>
        <taxon>Bacilli</taxon>
        <taxon>Lactobacillales</taxon>
        <taxon>Streptococcaceae</taxon>
        <taxon>Streptococcus</taxon>
    </lineage>
</organism>
<dbReference type="EMBL" id="SPPD01000006">
    <property type="protein sequence ID" value="TFU97921.1"/>
    <property type="molecule type" value="Genomic_DNA"/>
</dbReference>
<comment type="caution">
    <text evidence="1">The sequence shown here is derived from an EMBL/GenBank/DDBJ whole genome shotgun (WGS) entry which is preliminary data.</text>
</comment>
<gene>
    <name evidence="1" type="ORF">E4T82_05500</name>
</gene>
<name>A0A4Y9JBI9_9STRE</name>
<accession>A0A4Y9JBI9</accession>
<evidence type="ECO:0008006" key="3">
    <source>
        <dbReference type="Google" id="ProtNLM"/>
    </source>
</evidence>
<protein>
    <recommendedName>
        <fullName evidence="3">Phage gp6-like head-tail connector protein</fullName>
    </recommendedName>
</protein>
<dbReference type="AlphaFoldDB" id="A0A4Y9JBI9"/>
<sequence length="130" mass="14882">MDYVTFDECRKFLGEDRISEEQFDKYILKAEEVVDQLTMRYYQFNDINEDSVQFRVKQFKKAVCAQVLYFSDMDSDTAEGLNSTPDTVTVGRTTVSMNGKRQVASNRNRALVATDTLVCLSCTGLLYRGI</sequence>